<dbReference type="Proteomes" id="UP000016927">
    <property type="component" value="Unassembled WGS sequence"/>
</dbReference>
<dbReference type="EMBL" id="KB909817">
    <property type="protein sequence ID" value="EOB11757.1"/>
    <property type="molecule type" value="Genomic_DNA"/>
</dbReference>
<dbReference type="Gene3D" id="1.25.40.10">
    <property type="entry name" value="Tetratricopeptide repeat domain"/>
    <property type="match status" value="1"/>
</dbReference>
<dbReference type="SUPFAM" id="SSF48452">
    <property type="entry name" value="TPR-like"/>
    <property type="match status" value="1"/>
</dbReference>
<dbReference type="Pfam" id="PF14559">
    <property type="entry name" value="TPR_19"/>
    <property type="match status" value="1"/>
</dbReference>
<organism evidence="2 3">
    <name type="scientific">Nosema bombycis (strain CQ1 / CVCC 102059)</name>
    <name type="common">Microsporidian parasite</name>
    <name type="synonym">Pebrine of silkworm</name>
    <dbReference type="NCBI Taxonomy" id="578461"/>
    <lineage>
        <taxon>Eukaryota</taxon>
        <taxon>Fungi</taxon>
        <taxon>Fungi incertae sedis</taxon>
        <taxon>Microsporidia</taxon>
        <taxon>Nosematidae</taxon>
        <taxon>Nosema</taxon>
    </lineage>
</organism>
<evidence type="ECO:0000313" key="3">
    <source>
        <dbReference type="Proteomes" id="UP000016927"/>
    </source>
</evidence>
<keyword evidence="1" id="KW-1133">Transmembrane helix</keyword>
<dbReference type="InterPro" id="IPR011990">
    <property type="entry name" value="TPR-like_helical_dom_sf"/>
</dbReference>
<evidence type="ECO:0000313" key="2">
    <source>
        <dbReference type="EMBL" id="EOB11757.1"/>
    </source>
</evidence>
<accession>R0KNL2</accession>
<keyword evidence="1" id="KW-0472">Membrane</keyword>
<keyword evidence="1" id="KW-0812">Transmembrane</keyword>
<protein>
    <submittedName>
        <fullName evidence="2">Mitochondrial translocase</fullName>
    </submittedName>
</protein>
<name>R0KNL2_NOSB1</name>
<reference evidence="2 3" key="1">
    <citation type="journal article" date="2013" name="BMC Genomics">
        <title>Comparative genomics of parasitic silkworm microsporidia reveal an association between genome expansion and host adaptation.</title>
        <authorList>
            <person name="Pan G."/>
            <person name="Xu J."/>
            <person name="Li T."/>
            <person name="Xia Q."/>
            <person name="Liu S.L."/>
            <person name="Zhang G."/>
            <person name="Li S."/>
            <person name="Li C."/>
            <person name="Liu H."/>
            <person name="Yang L."/>
            <person name="Liu T."/>
            <person name="Zhang X."/>
            <person name="Wu Z."/>
            <person name="Fan W."/>
            <person name="Dang X."/>
            <person name="Xiang H."/>
            <person name="Tao M."/>
            <person name="Li Y."/>
            <person name="Hu J."/>
            <person name="Li Z."/>
            <person name="Lin L."/>
            <person name="Luo J."/>
            <person name="Geng L."/>
            <person name="Wang L."/>
            <person name="Long M."/>
            <person name="Wan Y."/>
            <person name="He N."/>
            <person name="Zhang Z."/>
            <person name="Lu C."/>
            <person name="Keeling P.J."/>
            <person name="Wang J."/>
            <person name="Xiang Z."/>
            <person name="Zhou Z."/>
        </authorList>
    </citation>
    <scope>NUCLEOTIDE SEQUENCE [LARGE SCALE GENOMIC DNA]</scope>
    <source>
        <strain evidence="3">CQ1 / CVCC 102059</strain>
    </source>
</reference>
<dbReference type="AlphaFoldDB" id="R0KNL2"/>
<feature type="transmembrane region" description="Helical" evidence="1">
    <location>
        <begin position="6"/>
        <end position="27"/>
    </location>
</feature>
<proteinExistence type="predicted"/>
<dbReference type="HOGENOM" id="CLU_1220002_0_0_1"/>
<dbReference type="OrthoDB" id="10250354at2759"/>
<evidence type="ECO:0000256" key="1">
    <source>
        <dbReference type="SAM" id="Phobius"/>
    </source>
</evidence>
<feature type="non-terminal residue" evidence="2">
    <location>
        <position position="227"/>
    </location>
</feature>
<dbReference type="VEuPathDB" id="MicrosporidiaDB:NBO_910gi001"/>
<sequence length="227" mass="26658">MRNKGFGIFVLITVISAATCFIVQKILKNKKKNFLESAKLKYLNKDYQGSIEDYKKALDQENDRIEIYNGISMCLIKLKHYNDALKFLNQSLEIKIRDNLKALQWRSECYKLLGFKRLHFKDLVLKYKLVMKHEVPLEKLKTELIREDAQKYVENNSLIHSNVLYSDFFSTFEGVLGSDDLSVEIKNGNFENLNDKLMKPGWEKSYKDNGFINPKIIRSCLFYLEES</sequence>
<keyword evidence="3" id="KW-1185">Reference proteome</keyword>
<gene>
    <name evidence="2" type="ORF">NBO_910gi001</name>
</gene>